<dbReference type="Gene3D" id="1.10.472.150">
    <property type="entry name" value="Glucose-regulated metallo-peptidase M90, N-terminal domain"/>
    <property type="match status" value="1"/>
</dbReference>
<evidence type="ECO:0000313" key="2">
    <source>
        <dbReference type="Proteomes" id="UP001218638"/>
    </source>
</evidence>
<dbReference type="CDD" id="cd20169">
    <property type="entry name" value="Peptidase_M90_mtfA"/>
    <property type="match status" value="1"/>
</dbReference>
<dbReference type="Gene3D" id="3.40.390.10">
    <property type="entry name" value="Collagenase (Catalytic Domain)"/>
    <property type="match status" value="1"/>
</dbReference>
<protein>
    <submittedName>
        <fullName evidence="1">Zinc-dependent peptidase</fullName>
    </submittedName>
</protein>
<dbReference type="SUPFAM" id="SSF55486">
    <property type="entry name" value="Metalloproteases ('zincins'), catalytic domain"/>
    <property type="match status" value="1"/>
</dbReference>
<dbReference type="GO" id="GO:0004177">
    <property type="term" value="F:aminopeptidase activity"/>
    <property type="evidence" value="ECO:0007669"/>
    <property type="project" value="TreeGrafter"/>
</dbReference>
<dbReference type="GO" id="GO:0005829">
    <property type="term" value="C:cytosol"/>
    <property type="evidence" value="ECO:0007669"/>
    <property type="project" value="TreeGrafter"/>
</dbReference>
<dbReference type="Pfam" id="PF06167">
    <property type="entry name" value="Peptidase_M90"/>
    <property type="match status" value="1"/>
</dbReference>
<dbReference type="InterPro" id="IPR024079">
    <property type="entry name" value="MetalloPept_cat_dom_sf"/>
</dbReference>
<dbReference type="PANTHER" id="PTHR30164:SF2">
    <property type="entry name" value="PROTEIN MTFA"/>
    <property type="match status" value="1"/>
</dbReference>
<dbReference type="RefSeq" id="WP_330929510.1">
    <property type="nucleotide sequence ID" value="NZ_CP119075.1"/>
</dbReference>
<sequence>MSFWARLATWFDPPEQEPVTFDPAWIAVLEANIPVYARLPAALQQQLHERITGLVHRVHFEACGGLELTDEMVLTIAGQAGMLVLSETGIPFPNLRTVLVYPAAYRATETLHGPAGIVMQREVVRLGQSSTSGTVVLAWNAVQQGARNCFDGHNVTFHEFAHQLDQAHGGGDGIPRLGPAHRYARWTQVITAGHARLERMAAAGKRNVLDVYGATNLAEFFAVATEAFFEKPRQLKRKQPALYAELETFYQLDPATWFSQG</sequence>
<organism evidence="1 2">
    <name type="scientific">Synoicihabitans lomoniglobus</name>
    <dbReference type="NCBI Taxonomy" id="2909285"/>
    <lineage>
        <taxon>Bacteria</taxon>
        <taxon>Pseudomonadati</taxon>
        <taxon>Verrucomicrobiota</taxon>
        <taxon>Opitutia</taxon>
        <taxon>Opitutales</taxon>
        <taxon>Opitutaceae</taxon>
        <taxon>Synoicihabitans</taxon>
    </lineage>
</organism>
<accession>A0AAE9ZXK2</accession>
<name>A0AAE9ZXK2_9BACT</name>
<gene>
    <name evidence="1" type="ORF">PXH66_22530</name>
</gene>
<dbReference type="EMBL" id="CP119075">
    <property type="protein sequence ID" value="WED65124.1"/>
    <property type="molecule type" value="Genomic_DNA"/>
</dbReference>
<dbReference type="Proteomes" id="UP001218638">
    <property type="component" value="Chromosome"/>
</dbReference>
<dbReference type="GO" id="GO:0008237">
    <property type="term" value="F:metallopeptidase activity"/>
    <property type="evidence" value="ECO:0007669"/>
    <property type="project" value="InterPro"/>
</dbReference>
<dbReference type="InterPro" id="IPR010384">
    <property type="entry name" value="MtfA_fam"/>
</dbReference>
<dbReference type="InterPro" id="IPR042252">
    <property type="entry name" value="MtfA_N"/>
</dbReference>
<dbReference type="PANTHER" id="PTHR30164">
    <property type="entry name" value="MTFA PEPTIDASE"/>
    <property type="match status" value="1"/>
</dbReference>
<dbReference type="AlphaFoldDB" id="A0AAE9ZXK2"/>
<dbReference type="KEGG" id="slom:PXH66_22530"/>
<proteinExistence type="predicted"/>
<evidence type="ECO:0000313" key="1">
    <source>
        <dbReference type="EMBL" id="WED65124.1"/>
    </source>
</evidence>
<reference evidence="1" key="1">
    <citation type="submission" date="2023-03" db="EMBL/GenBank/DDBJ databases">
        <title>Lomoglobus Profundus gen. nov., sp. nov., a novel member of the phylum Verrucomicrobia, isolated from deep-marine sediment of South China Sea.</title>
        <authorList>
            <person name="Ahmad T."/>
            <person name="Ishaq S.E."/>
            <person name="Wang F."/>
        </authorList>
    </citation>
    <scope>NUCLEOTIDE SEQUENCE</scope>
    <source>
        <strain evidence="1">LMO-M01</strain>
    </source>
</reference>
<keyword evidence="2" id="KW-1185">Reference proteome</keyword>